<dbReference type="Proteomes" id="UP000605392">
    <property type="component" value="Unassembled WGS sequence"/>
</dbReference>
<sequence>MLQANSQNFSSLTRPDYKPHPIRPLKTNRSLLAGLALALLAFAQPHQAAATTADEWQNLFDGKTLKGWKRLAGTADYKVENGAIVGTTVMNSGNTFLVTEKEYGDFQLELDIMIESAVSNSGVQTRSHFNTPGFENKVYGRQVEVDPSERSWSGGIYDEARRQWLYPLDLHPQAKPLFKVGQYNHIKVECIGQEMKTWINDKPVAYVVDPVDPRGFIGLQVHGITTKEQEGKKVYFKNIKIKTTNLKPSAFPADIYVVNFVPNYLTEYEKQHGWKLLFDGKTPTSWRSAKAATFPAQGWQTKDGALTVLSSEGKEAANGGDIVTKDQYKAFDLSFEFKLSPGANSGVKYFVTLDEKTQGSAIGLEYQILDDELHPDAKLGRDGNRTLASLYDLQKADKNPRFLHPIGEWNVGRVVVYPDNRVEHYLNGAKVLEYVRGSQEFRDLVAQSKYKIWPNFGEAAAGHILLQDHGNLVSFRSIKIKELK</sequence>
<name>A0ACB5PQ52_9BACT</name>
<protein>
    <submittedName>
        <fullName evidence="1">Uncharacterized protein</fullName>
    </submittedName>
</protein>
<comment type="caution">
    <text evidence="1">The sequence shown here is derived from an EMBL/GenBank/DDBJ whole genome shotgun (WGS) entry which is preliminary data.</text>
</comment>
<dbReference type="EMBL" id="BMFN01000001">
    <property type="protein sequence ID" value="GGF60906.1"/>
    <property type="molecule type" value="Genomic_DNA"/>
</dbReference>
<proteinExistence type="predicted"/>
<evidence type="ECO:0000313" key="1">
    <source>
        <dbReference type="EMBL" id="GGF60906.1"/>
    </source>
</evidence>
<keyword evidence="2" id="KW-1185">Reference proteome</keyword>
<accession>A0ACB5PQ52</accession>
<reference evidence="1 2" key="1">
    <citation type="journal article" date="2019" name="Int. J. Syst. Evol. Microbiol.">
        <title>The Global Catalogue of Microorganisms (GCM) 10K type strain sequencing project: providing services to taxonomists for standard genome sequencing and annotation.</title>
        <authorList>
            <consortium name="The Broad Institute Genomics Platform"/>
            <consortium name="The Broad Institute Genome Sequencing Center for Infectious Disease"/>
            <person name="Wu L."/>
            <person name="Ma J."/>
        </authorList>
    </citation>
    <scope>NUCLEOTIDE SEQUENCE [LARGE SCALE GENOMIC DNA]</scope>
    <source>
        <strain evidence="1 2">CGMCC 1.12720</strain>
    </source>
</reference>
<evidence type="ECO:0000313" key="2">
    <source>
        <dbReference type="Proteomes" id="UP000605392"/>
    </source>
</evidence>
<organism evidence="1 2">
    <name type="scientific">Hymenobacter qilianensis</name>
    <dbReference type="NCBI Taxonomy" id="1385715"/>
    <lineage>
        <taxon>Bacteria</taxon>
        <taxon>Pseudomonadati</taxon>
        <taxon>Bacteroidota</taxon>
        <taxon>Cytophagia</taxon>
        <taxon>Cytophagales</taxon>
        <taxon>Hymenobacteraceae</taxon>
        <taxon>Hymenobacter</taxon>
    </lineage>
</organism>
<gene>
    <name evidence="1" type="ORF">GCM10011375_15060</name>
</gene>